<dbReference type="InterPro" id="IPR036864">
    <property type="entry name" value="Zn2-C6_fun-type_DNA-bd_sf"/>
</dbReference>
<feature type="compositionally biased region" description="Basic and acidic residues" evidence="3">
    <location>
        <begin position="969"/>
        <end position="992"/>
    </location>
</feature>
<dbReference type="SUPFAM" id="SSF57701">
    <property type="entry name" value="Zn2/Cys6 DNA-binding domain"/>
    <property type="match status" value="1"/>
</dbReference>
<reference evidence="5 6" key="1">
    <citation type="journal article" date="2024" name="Commun. Biol.">
        <title>Comparative genomic analysis of thermophilic fungi reveals convergent evolutionary adaptations and gene losses.</title>
        <authorList>
            <person name="Steindorff A.S."/>
            <person name="Aguilar-Pontes M.V."/>
            <person name="Robinson A.J."/>
            <person name="Andreopoulos B."/>
            <person name="LaButti K."/>
            <person name="Kuo A."/>
            <person name="Mondo S."/>
            <person name="Riley R."/>
            <person name="Otillar R."/>
            <person name="Haridas S."/>
            <person name="Lipzen A."/>
            <person name="Grimwood J."/>
            <person name="Schmutz J."/>
            <person name="Clum A."/>
            <person name="Reid I.D."/>
            <person name="Moisan M.C."/>
            <person name="Butler G."/>
            <person name="Nguyen T.T.M."/>
            <person name="Dewar K."/>
            <person name="Conant G."/>
            <person name="Drula E."/>
            <person name="Henrissat B."/>
            <person name="Hansel C."/>
            <person name="Singer S."/>
            <person name="Hutchinson M.I."/>
            <person name="de Vries R.P."/>
            <person name="Natvig D.O."/>
            <person name="Powell A.J."/>
            <person name="Tsang A."/>
            <person name="Grigoriev I.V."/>
        </authorList>
    </citation>
    <scope>NUCLEOTIDE SEQUENCE [LARGE SCALE GENOMIC DNA]</scope>
    <source>
        <strain evidence="5 6">ATCC 22073</strain>
    </source>
</reference>
<organism evidence="5 6">
    <name type="scientific">Remersonia thermophila</name>
    <dbReference type="NCBI Taxonomy" id="72144"/>
    <lineage>
        <taxon>Eukaryota</taxon>
        <taxon>Fungi</taxon>
        <taxon>Dikarya</taxon>
        <taxon>Ascomycota</taxon>
        <taxon>Pezizomycotina</taxon>
        <taxon>Sordariomycetes</taxon>
        <taxon>Sordariomycetidae</taxon>
        <taxon>Sordariales</taxon>
        <taxon>Sordariales incertae sedis</taxon>
        <taxon>Remersonia</taxon>
    </lineage>
</organism>
<comment type="caution">
    <text evidence="5">The sequence shown here is derived from an EMBL/GenBank/DDBJ whole genome shotgun (WGS) entry which is preliminary data.</text>
</comment>
<feature type="region of interest" description="Disordered" evidence="3">
    <location>
        <begin position="92"/>
        <end position="197"/>
    </location>
</feature>
<dbReference type="SMART" id="SM00066">
    <property type="entry name" value="GAL4"/>
    <property type="match status" value="1"/>
</dbReference>
<keyword evidence="2" id="KW-0539">Nucleus</keyword>
<dbReference type="PANTHER" id="PTHR47783">
    <property type="entry name" value="ZN(II)2CYS6 TRANSCRIPTION FACTOR (EUROFUNG)-RELATED"/>
    <property type="match status" value="1"/>
</dbReference>
<dbReference type="RefSeq" id="XP_070864475.1">
    <property type="nucleotide sequence ID" value="XM_071013604.1"/>
</dbReference>
<evidence type="ECO:0000256" key="2">
    <source>
        <dbReference type="ARBA" id="ARBA00023242"/>
    </source>
</evidence>
<dbReference type="InterPro" id="IPR001138">
    <property type="entry name" value="Zn2Cys6_DnaBD"/>
</dbReference>
<evidence type="ECO:0000256" key="3">
    <source>
        <dbReference type="SAM" id="MobiDB-lite"/>
    </source>
</evidence>
<feature type="compositionally biased region" description="Low complexity" evidence="3">
    <location>
        <begin position="946"/>
        <end position="958"/>
    </location>
</feature>
<protein>
    <recommendedName>
        <fullName evidence="4">Zn(2)-C6 fungal-type domain-containing protein</fullName>
    </recommendedName>
</protein>
<feature type="region of interest" description="Disordered" evidence="3">
    <location>
        <begin position="670"/>
        <end position="700"/>
    </location>
</feature>
<evidence type="ECO:0000259" key="4">
    <source>
        <dbReference type="PROSITE" id="PS50048"/>
    </source>
</evidence>
<feature type="compositionally biased region" description="Low complexity" evidence="3">
    <location>
        <begin position="811"/>
        <end position="823"/>
    </location>
</feature>
<dbReference type="PROSITE" id="PS50048">
    <property type="entry name" value="ZN2_CY6_FUNGAL_2"/>
    <property type="match status" value="1"/>
</dbReference>
<feature type="compositionally biased region" description="Polar residues" evidence="3">
    <location>
        <begin position="919"/>
        <end position="932"/>
    </location>
</feature>
<dbReference type="CDD" id="cd12148">
    <property type="entry name" value="fungal_TF_MHR"/>
    <property type="match status" value="1"/>
</dbReference>
<dbReference type="Pfam" id="PF00172">
    <property type="entry name" value="Zn_clus"/>
    <property type="match status" value="1"/>
</dbReference>
<dbReference type="PANTHER" id="PTHR47783:SF1">
    <property type="entry name" value="ZN(II)2CYS6 TRANSCRIPTION FACTOR (EUROFUNG)"/>
    <property type="match status" value="1"/>
</dbReference>
<proteinExistence type="predicted"/>
<feature type="compositionally biased region" description="Pro residues" evidence="3">
    <location>
        <begin position="824"/>
        <end position="842"/>
    </location>
</feature>
<dbReference type="GeneID" id="98128248"/>
<keyword evidence="6" id="KW-1185">Reference proteome</keyword>
<dbReference type="InterPro" id="IPR007219">
    <property type="entry name" value="XnlR_reg_dom"/>
</dbReference>
<sequence>MTTPIHGALPPPKQIRFVNNQGQPPSKRRRINAACLTCRRRKTRCAGEKPDCSTCKKNGHVCLGYSDLPERRRDDRRSDGFVTVKTEAADTLLLSNGHGNDYQHGRRDDADASRDHHRRWIHNAGPPPPPAGFVDDAFSGSDSRTSAGAASGRQPGSGGWDHPSSNSASPGDGMHSDGSQNNGSHSDDRRANNRSPLHLERHRVPYFRYFGPTAIVPGFKQMVVQVYRDNRRLSRAGSFSVAAPGSPLGHGLSQAHGSYQGPLSDNLEDLPVYDVNSSAPVHPLIISLVETFFLHLGCNYHFLRKDRFLRLLKEKRVEPILVDAVCALAARFSTHPVFTNAHGGKMKRSEYGHVFAQRAKAATVDTFPCPSVAAVQACLLMAYEGFGADQDSALWMYLGIAIRMAVDLGLQKMEGVKYQGERDPWYTRYWSRRSDESDKHSEGQTLSKEEQKEVEQERIDTFWAVFVLDRVISSGTGRPVTFRDDDFELSLPLHTCDPVTKRPDPFPPFIEIIHLYGRASDVLNNIRNANDLTEEKMHKLNIMERDLTAIYQKQHPGLHFNAANFKEYVKTNQGTTFILLHFWFHALVIILHQPTLLTPFHNLSPTQLLANSSESPNSRELSMSSAKTIADILAFAELIDPKSLIGNPFTSQPIYIAACAFLMESVPNTSQPSSRAGSPTPELKGENAKTPAAKSASGQEARRVRHSILASAANENYQRCYQSLQQLEQYWGGVGYILAALDQKSKGIWDCETVTYEEYKAILRAMRVPLERLAQNPASPKLMACSLTGTTNSPNTNLTVLFSKSAPPGGTPLSAPPATQATSSPPPPPPPPPAPTSAPTPPGNMIYDPIRQSLPDTPASSYPAPFPQPNVSAVRYQPHPSRAGSVSQSPVVGKSMLKYESPSPAEMGHSSPPEAKSRMYNTVTRPGQNTLHPSPYNHPYDSMGQDSSPSTATPTDTAGMAHQQHSMHGHHDSQQNGHGHDSDISQGHHDTDYDANFSQSGLASGAYSYTGALTPINDIITFNSQEVNFGMLGLESDMMPPWLETLPVDVLGGLMEGGITGVAQHMG</sequence>
<name>A0ABR4D5W1_9PEZI</name>
<evidence type="ECO:0000313" key="6">
    <source>
        <dbReference type="Proteomes" id="UP001600064"/>
    </source>
</evidence>
<dbReference type="EMBL" id="JAZGUE010000006">
    <property type="protein sequence ID" value="KAL2265748.1"/>
    <property type="molecule type" value="Genomic_DNA"/>
</dbReference>
<feature type="compositionally biased region" description="Basic and acidic residues" evidence="3">
    <location>
        <begin position="185"/>
        <end position="197"/>
    </location>
</feature>
<dbReference type="Gene3D" id="4.10.240.10">
    <property type="entry name" value="Zn(2)-C6 fungal-type DNA-binding domain"/>
    <property type="match status" value="1"/>
</dbReference>
<feature type="region of interest" description="Disordered" evidence="3">
    <location>
        <begin position="796"/>
        <end position="996"/>
    </location>
</feature>
<keyword evidence="1" id="KW-0479">Metal-binding</keyword>
<feature type="compositionally biased region" description="Basic and acidic residues" evidence="3">
    <location>
        <begin position="101"/>
        <end position="114"/>
    </location>
</feature>
<dbReference type="CDD" id="cd00067">
    <property type="entry name" value="GAL4"/>
    <property type="match status" value="1"/>
</dbReference>
<dbReference type="SMART" id="SM00906">
    <property type="entry name" value="Fungal_trans"/>
    <property type="match status" value="1"/>
</dbReference>
<evidence type="ECO:0000313" key="5">
    <source>
        <dbReference type="EMBL" id="KAL2265748.1"/>
    </source>
</evidence>
<dbReference type="PROSITE" id="PS00463">
    <property type="entry name" value="ZN2_CY6_FUNGAL_1"/>
    <property type="match status" value="1"/>
</dbReference>
<feature type="domain" description="Zn(2)-C6 fungal-type" evidence="4">
    <location>
        <begin position="34"/>
        <end position="62"/>
    </location>
</feature>
<dbReference type="Proteomes" id="UP001600064">
    <property type="component" value="Unassembled WGS sequence"/>
</dbReference>
<evidence type="ECO:0000256" key="1">
    <source>
        <dbReference type="ARBA" id="ARBA00022723"/>
    </source>
</evidence>
<gene>
    <name evidence="5" type="ORF">VTJ83DRAFT_6848</name>
</gene>
<accession>A0ABR4D5W1</accession>
<dbReference type="Pfam" id="PF04082">
    <property type="entry name" value="Fungal_trans"/>
    <property type="match status" value="1"/>
</dbReference>